<sequence length="408" mass="45195">MMYTMKNILVVFFLLTGILACGKKQEEKQQEPAHQDEEHHEGEESNVVELTKAQYETAAIKLGTASTRNLSAVVTANGVIDIPPQNLVSISAPLGGFVRKTELLQGMQVKKGQVLATIENPDFIQIQQDYLETESKLEYAQQEYSRQLELSKENINAQKVLQQATSEVKTQKARLAGLKERLITAGINLNVLQKGTIVNSAVIRSPISGSVTTVNVNLGKYVNPTDVMFEIVDTDHLHVELSIFEQDIPKIKLGQLVRFTVSNNPGKEYLAKVYLINQKINEDRTVRVHCHLEKDDKGLLPQNFVKAVIETGANPVTALPSQAIVDFEGESYIFVQRAEGAHTDSTSKGAESEGLTFEMVQVSKGVSENGYTQIKFPQEFDDQAPKIVLKGAYALLSKLKNSEEEEGH</sequence>
<evidence type="ECO:0000256" key="3">
    <source>
        <dbReference type="SAM" id="MobiDB-lite"/>
    </source>
</evidence>
<dbReference type="Gene3D" id="2.40.50.100">
    <property type="match status" value="1"/>
</dbReference>
<dbReference type="InterPro" id="IPR058647">
    <property type="entry name" value="BSH_CzcB-like"/>
</dbReference>
<dbReference type="InterPro" id="IPR006143">
    <property type="entry name" value="RND_pump_MFP"/>
</dbReference>
<evidence type="ECO:0000259" key="4">
    <source>
        <dbReference type="Pfam" id="PF25973"/>
    </source>
</evidence>
<proteinExistence type="inferred from homology"/>
<keyword evidence="6" id="KW-1185">Reference proteome</keyword>
<evidence type="ECO:0000313" key="6">
    <source>
        <dbReference type="Proteomes" id="UP000190897"/>
    </source>
</evidence>
<dbReference type="STRING" id="651661.SAMN05660293_05609"/>
<evidence type="ECO:0000256" key="1">
    <source>
        <dbReference type="ARBA" id="ARBA00009477"/>
    </source>
</evidence>
<feature type="domain" description="CzcB-like barrel-sandwich hybrid" evidence="4">
    <location>
        <begin position="88"/>
        <end position="233"/>
    </location>
</feature>
<gene>
    <name evidence="5" type="ORF">SAMN05660293_05609</name>
</gene>
<organism evidence="5 6">
    <name type="scientific">Dyadobacter psychrophilus</name>
    <dbReference type="NCBI Taxonomy" id="651661"/>
    <lineage>
        <taxon>Bacteria</taxon>
        <taxon>Pseudomonadati</taxon>
        <taxon>Bacteroidota</taxon>
        <taxon>Cytophagia</taxon>
        <taxon>Cytophagales</taxon>
        <taxon>Spirosomataceae</taxon>
        <taxon>Dyadobacter</taxon>
    </lineage>
</organism>
<dbReference type="GO" id="GO:0016020">
    <property type="term" value="C:membrane"/>
    <property type="evidence" value="ECO:0007669"/>
    <property type="project" value="InterPro"/>
</dbReference>
<dbReference type="AlphaFoldDB" id="A0A1T5HHL5"/>
<dbReference type="GO" id="GO:0022857">
    <property type="term" value="F:transmembrane transporter activity"/>
    <property type="evidence" value="ECO:0007669"/>
    <property type="project" value="InterPro"/>
</dbReference>
<dbReference type="Proteomes" id="UP000190897">
    <property type="component" value="Unassembled WGS sequence"/>
</dbReference>
<dbReference type="GO" id="GO:0060003">
    <property type="term" value="P:copper ion export"/>
    <property type="evidence" value="ECO:0007669"/>
    <property type="project" value="TreeGrafter"/>
</dbReference>
<dbReference type="GO" id="GO:0030313">
    <property type="term" value="C:cell envelope"/>
    <property type="evidence" value="ECO:0007669"/>
    <property type="project" value="TreeGrafter"/>
</dbReference>
<reference evidence="6" key="1">
    <citation type="submission" date="2017-02" db="EMBL/GenBank/DDBJ databases">
        <authorList>
            <person name="Varghese N."/>
            <person name="Submissions S."/>
        </authorList>
    </citation>
    <scope>NUCLEOTIDE SEQUENCE [LARGE SCALE GENOMIC DNA]</scope>
    <source>
        <strain evidence="6">DSM 22270</strain>
    </source>
</reference>
<dbReference type="Gene3D" id="2.40.30.170">
    <property type="match status" value="1"/>
</dbReference>
<dbReference type="Gene3D" id="1.10.287.470">
    <property type="entry name" value="Helix hairpin bin"/>
    <property type="match status" value="1"/>
</dbReference>
<dbReference type="GO" id="GO:0015679">
    <property type="term" value="P:plasma membrane copper ion transport"/>
    <property type="evidence" value="ECO:0007669"/>
    <property type="project" value="TreeGrafter"/>
</dbReference>
<feature type="region of interest" description="Disordered" evidence="3">
    <location>
        <begin position="26"/>
        <end position="46"/>
    </location>
</feature>
<evidence type="ECO:0000256" key="2">
    <source>
        <dbReference type="ARBA" id="ARBA00022448"/>
    </source>
</evidence>
<dbReference type="SUPFAM" id="SSF111369">
    <property type="entry name" value="HlyD-like secretion proteins"/>
    <property type="match status" value="1"/>
</dbReference>
<dbReference type="PANTHER" id="PTHR30097">
    <property type="entry name" value="CATION EFFLUX SYSTEM PROTEIN CUSB"/>
    <property type="match status" value="1"/>
</dbReference>
<accession>A0A1T5HHL5</accession>
<dbReference type="Pfam" id="PF25973">
    <property type="entry name" value="BSH_CzcB"/>
    <property type="match status" value="1"/>
</dbReference>
<dbReference type="PANTHER" id="PTHR30097:SF4">
    <property type="entry name" value="SLR6042 PROTEIN"/>
    <property type="match status" value="1"/>
</dbReference>
<dbReference type="PROSITE" id="PS51257">
    <property type="entry name" value="PROKAR_LIPOPROTEIN"/>
    <property type="match status" value="1"/>
</dbReference>
<dbReference type="InterPro" id="IPR051909">
    <property type="entry name" value="MFP_Cation_Efflux"/>
</dbReference>
<keyword evidence="2" id="KW-0813">Transport</keyword>
<name>A0A1T5HHL5_9BACT</name>
<comment type="similarity">
    <text evidence="1">Belongs to the membrane fusion protein (MFP) (TC 8.A.1) family.</text>
</comment>
<evidence type="ECO:0000313" key="5">
    <source>
        <dbReference type="EMBL" id="SKC20165.1"/>
    </source>
</evidence>
<protein>
    <submittedName>
        <fullName evidence="5">Membrane fusion protein, cobalt-zinc-cadmium efflux system</fullName>
    </submittedName>
</protein>
<dbReference type="EMBL" id="FUZA01000016">
    <property type="protein sequence ID" value="SKC20165.1"/>
    <property type="molecule type" value="Genomic_DNA"/>
</dbReference>
<dbReference type="NCBIfam" id="TIGR01730">
    <property type="entry name" value="RND_mfp"/>
    <property type="match status" value="1"/>
</dbReference>
<feature type="compositionally biased region" description="Basic and acidic residues" evidence="3">
    <location>
        <begin position="26"/>
        <end position="43"/>
    </location>
</feature>